<dbReference type="RefSeq" id="WP_150589756.1">
    <property type="nucleotide sequence ID" value="NZ_CABPSH010000005.1"/>
</dbReference>
<dbReference type="EMBL" id="CABPSH010000005">
    <property type="protein sequence ID" value="VVE10459.1"/>
    <property type="molecule type" value="Genomic_DNA"/>
</dbReference>
<evidence type="ECO:0000313" key="2">
    <source>
        <dbReference type="Proteomes" id="UP000400981"/>
    </source>
</evidence>
<sequence length="382" mass="39359">MVDVIREIPGGAARANPRTGDVAQTGASTRALTEARSATATLGVTGAMRAGASAWLASPCAAPVDRQRVAQVAELISTHAVASRANAGAQWLATLHASASTALASLSRWRDGDPASQSQARRTLDALVVQWDARERASLGTVDDRLHFDAQGRTPKRFTVEGVAPAQWRASATGQITLFPAGPYRAGVEIDVANAVSQAGLRRRTARALAAYGITLEPPPPERSWVMSAPGAAWPSLASRFAIAQTASSASQQAMAGGADGVARRATLREAPDAIAPQSWRVDGADAVAQTRRALASMVHAIREAHTLARNTARASAQAVGRAAGSAGHAAANDSAYATAIASANAWATRLGKQPPFVALTLAMPGGVPVSRANVRALLADS</sequence>
<name>A0A5E4VGI7_9BURK</name>
<keyword evidence="2" id="KW-1185">Reference proteome</keyword>
<dbReference type="OrthoDB" id="8940739at2"/>
<proteinExistence type="predicted"/>
<reference evidence="1 2" key="1">
    <citation type="submission" date="2019-08" db="EMBL/GenBank/DDBJ databases">
        <authorList>
            <person name="Peeters C."/>
        </authorList>
    </citation>
    <scope>NUCLEOTIDE SEQUENCE [LARGE SCALE GENOMIC DNA]</scope>
    <source>
        <strain evidence="1 2">LMG 31012</strain>
    </source>
</reference>
<gene>
    <name evidence="1" type="ORF">PEP31012_02603</name>
</gene>
<dbReference type="AlphaFoldDB" id="A0A5E4VGI7"/>
<organism evidence="1 2">
    <name type="scientific">Pandoraea eparura</name>
    <dbReference type="NCBI Taxonomy" id="2508291"/>
    <lineage>
        <taxon>Bacteria</taxon>
        <taxon>Pseudomonadati</taxon>
        <taxon>Pseudomonadota</taxon>
        <taxon>Betaproteobacteria</taxon>
        <taxon>Burkholderiales</taxon>
        <taxon>Burkholderiaceae</taxon>
        <taxon>Pandoraea</taxon>
    </lineage>
</organism>
<accession>A0A5E4VGI7</accession>
<evidence type="ECO:0000313" key="1">
    <source>
        <dbReference type="EMBL" id="VVE10459.1"/>
    </source>
</evidence>
<dbReference type="Proteomes" id="UP000400981">
    <property type="component" value="Unassembled WGS sequence"/>
</dbReference>
<protein>
    <submittedName>
        <fullName evidence="1">Uncharacterized protein</fullName>
    </submittedName>
</protein>